<gene>
    <name evidence="2" type="ORF">I8748_21015</name>
</gene>
<reference evidence="2 3" key="1">
    <citation type="journal article" date="2021" name="Int. J. Syst. Evol. Microbiol.">
        <title>Amazonocrinis nigriterrae gen. nov., sp. nov., Atlanticothrix silvestris gen. nov., sp. nov. and Dendronalium phyllosphericum gen. nov., sp. nov., nostocacean cyanobacteria from Brazilian environments.</title>
        <authorList>
            <person name="Alvarenga D.O."/>
            <person name="Andreote A.P.D."/>
            <person name="Branco L.H.Z."/>
            <person name="Delbaje E."/>
            <person name="Cruz R.B."/>
            <person name="Varani A.M."/>
            <person name="Fiore M.F."/>
        </authorList>
    </citation>
    <scope>NUCLEOTIDE SEQUENCE [LARGE SCALE GENOMIC DNA]</scope>
    <source>
        <strain evidence="2 3">CENA67</strain>
    </source>
</reference>
<dbReference type="AlphaFoldDB" id="A0A8J7HW80"/>
<comment type="caution">
    <text evidence="2">The sequence shown here is derived from an EMBL/GenBank/DDBJ whole genome shotgun (WGS) entry which is preliminary data.</text>
</comment>
<feature type="domain" description="DUF6888" evidence="1">
    <location>
        <begin position="1"/>
        <end position="40"/>
    </location>
</feature>
<protein>
    <recommendedName>
        <fullName evidence="1">DUF6888 domain-containing protein</fullName>
    </recommendedName>
</protein>
<sequence length="47" mass="5636">MLSNLYKDIRLFRFDDRTGEVYILAADELQIIVYPNGEWEFVNEPEL</sequence>
<evidence type="ECO:0000259" key="1">
    <source>
        <dbReference type="Pfam" id="PF21828"/>
    </source>
</evidence>
<dbReference type="Proteomes" id="UP000632766">
    <property type="component" value="Unassembled WGS sequence"/>
</dbReference>
<evidence type="ECO:0000313" key="3">
    <source>
        <dbReference type="Proteomes" id="UP000632766"/>
    </source>
</evidence>
<dbReference type="EMBL" id="JAECZC010000048">
    <property type="protein sequence ID" value="MBH8564635.1"/>
    <property type="molecule type" value="Genomic_DNA"/>
</dbReference>
<proteinExistence type="predicted"/>
<organism evidence="2 3">
    <name type="scientific">Amazonocrinis nigriterrae CENA67</name>
    <dbReference type="NCBI Taxonomy" id="2794033"/>
    <lineage>
        <taxon>Bacteria</taxon>
        <taxon>Bacillati</taxon>
        <taxon>Cyanobacteriota</taxon>
        <taxon>Cyanophyceae</taxon>
        <taxon>Nostocales</taxon>
        <taxon>Nostocaceae</taxon>
        <taxon>Amazonocrinis</taxon>
        <taxon>Amazonocrinis nigriterrae</taxon>
    </lineage>
</organism>
<dbReference type="Pfam" id="PF21828">
    <property type="entry name" value="DUF6888"/>
    <property type="match status" value="1"/>
</dbReference>
<evidence type="ECO:0000313" key="2">
    <source>
        <dbReference type="EMBL" id="MBH8564635.1"/>
    </source>
</evidence>
<dbReference type="InterPro" id="IPR054181">
    <property type="entry name" value="DUF6888"/>
</dbReference>
<keyword evidence="3" id="KW-1185">Reference proteome</keyword>
<name>A0A8J7HW80_9NOST</name>
<accession>A0A8J7HW80</accession>